<keyword evidence="4 5" id="KW-0472">Membrane</keyword>
<evidence type="ECO:0000259" key="6">
    <source>
        <dbReference type="Pfam" id="PF02656"/>
    </source>
</evidence>
<feature type="domain" description="DUF202" evidence="6">
    <location>
        <begin position="40"/>
        <end position="99"/>
    </location>
</feature>
<organism evidence="7">
    <name type="scientific">Phaeocystis antarctica</name>
    <dbReference type="NCBI Taxonomy" id="33657"/>
    <lineage>
        <taxon>Eukaryota</taxon>
        <taxon>Haptista</taxon>
        <taxon>Haptophyta</taxon>
        <taxon>Prymnesiophyceae</taxon>
        <taxon>Phaeocystales</taxon>
        <taxon>Phaeocystaceae</taxon>
        <taxon>Phaeocystis</taxon>
    </lineage>
</organism>
<evidence type="ECO:0000256" key="3">
    <source>
        <dbReference type="ARBA" id="ARBA00022989"/>
    </source>
</evidence>
<feature type="transmembrane region" description="Helical" evidence="5">
    <location>
        <begin position="113"/>
        <end position="133"/>
    </location>
</feature>
<name>A0A7S0EY03_9EUKA</name>
<evidence type="ECO:0000256" key="4">
    <source>
        <dbReference type="ARBA" id="ARBA00023136"/>
    </source>
</evidence>
<comment type="subcellular location">
    <subcellularLocation>
        <location evidence="1">Endomembrane system</location>
        <topology evidence="1">Multi-pass membrane protein</topology>
    </subcellularLocation>
</comment>
<dbReference type="Pfam" id="PF02656">
    <property type="entry name" value="DUF202"/>
    <property type="match status" value="1"/>
</dbReference>
<dbReference type="PANTHER" id="PTHR46140:SF1">
    <property type="entry name" value="VACUOLAR TRANSPORTER CHAPERONE COMPLEX SUBUNIT 4-RELATED"/>
    <property type="match status" value="1"/>
</dbReference>
<reference evidence="7" key="1">
    <citation type="submission" date="2021-01" db="EMBL/GenBank/DDBJ databases">
        <authorList>
            <person name="Corre E."/>
            <person name="Pelletier E."/>
            <person name="Niang G."/>
            <person name="Scheremetjew M."/>
            <person name="Finn R."/>
            <person name="Kale V."/>
            <person name="Holt S."/>
            <person name="Cochrane G."/>
            <person name="Meng A."/>
            <person name="Brown T."/>
            <person name="Cohen L."/>
        </authorList>
    </citation>
    <scope>NUCLEOTIDE SEQUENCE</scope>
    <source>
        <strain evidence="7">CCMP1374</strain>
    </source>
</reference>
<feature type="transmembrane region" description="Helical" evidence="5">
    <location>
        <begin position="47"/>
        <end position="68"/>
    </location>
</feature>
<dbReference type="EMBL" id="HBEP01025907">
    <property type="protein sequence ID" value="CAD8498096.1"/>
    <property type="molecule type" value="Transcribed_RNA"/>
</dbReference>
<feature type="transmembrane region" description="Helical" evidence="5">
    <location>
        <begin position="75"/>
        <end position="93"/>
    </location>
</feature>
<proteinExistence type="predicted"/>
<dbReference type="PANTHER" id="PTHR46140">
    <property type="entry name" value="VACUOLAR TRANSPORTER CHAPERONE 1-RELATED"/>
    <property type="match status" value="1"/>
</dbReference>
<evidence type="ECO:0000313" key="7">
    <source>
        <dbReference type="EMBL" id="CAD8498096.1"/>
    </source>
</evidence>
<protein>
    <recommendedName>
        <fullName evidence="6">DUF202 domain-containing protein</fullName>
    </recommendedName>
</protein>
<dbReference type="AlphaFoldDB" id="A0A7S0EY03"/>
<evidence type="ECO:0000256" key="2">
    <source>
        <dbReference type="ARBA" id="ARBA00022692"/>
    </source>
</evidence>
<dbReference type="InterPro" id="IPR003807">
    <property type="entry name" value="DUF202"/>
</dbReference>
<dbReference type="GO" id="GO:0012505">
    <property type="term" value="C:endomembrane system"/>
    <property type="evidence" value="ECO:0007669"/>
    <property type="project" value="UniProtKB-SubCell"/>
</dbReference>
<keyword evidence="3 5" id="KW-1133">Transmembrane helix</keyword>
<gene>
    <name evidence="7" type="ORF">PANT1444_LOCUS14728</name>
</gene>
<evidence type="ECO:0000256" key="1">
    <source>
        <dbReference type="ARBA" id="ARBA00004127"/>
    </source>
</evidence>
<accession>A0A7S0EY03</accession>
<keyword evidence="2 5" id="KW-0812">Transmembrane</keyword>
<evidence type="ECO:0000256" key="5">
    <source>
        <dbReference type="SAM" id="Phobius"/>
    </source>
</evidence>
<sequence length="160" mass="17492">MPGGTSAGMAAQSASQWGNYHVETLPLPPPEYVRVDPKAFFSNERTFIQWMHISVTMGSIALTLATLADSADVRTAGALLIAPSICFLLYGLLNFYRRRGALERGSSDALEDRMGPAVLTLFMIAVVSTNLALKLRRAWVVENPECDPDVDDECDLGDDR</sequence>
<dbReference type="InterPro" id="IPR051572">
    <property type="entry name" value="VTC_Complex_Subunit"/>
</dbReference>